<dbReference type="OrthoDB" id="5292888at2"/>
<proteinExistence type="predicted"/>
<dbReference type="EMBL" id="CP022315">
    <property type="protein sequence ID" value="ASK64027.1"/>
    <property type="molecule type" value="Genomic_DNA"/>
</dbReference>
<dbReference type="Gene3D" id="3.40.630.30">
    <property type="match status" value="1"/>
</dbReference>
<sequence length="169" mass="19507">MNVRKANPNDAKSIAKVQVDSWKTTYKNIVPDEFLDRMSYVSREQKWKDKIPKQAVFVVETDEGEVVGFANGGKERTGNYPAYQGELYAIYILADYQRNGIGKLFIKQIIEELKRKDIYSMTVAVLKDNSSRKFYQSLGAKKIDTTELEISGEKLKEIIYGWEDIRTTF</sequence>
<evidence type="ECO:0000313" key="2">
    <source>
        <dbReference type="EMBL" id="ASK64027.1"/>
    </source>
</evidence>
<dbReference type="Proteomes" id="UP000198312">
    <property type="component" value="Chromosome"/>
</dbReference>
<reference evidence="2 3" key="1">
    <citation type="submission" date="2017-07" db="EMBL/GenBank/DDBJ databases">
        <title>Virgibacillus sp. LM2416.</title>
        <authorList>
            <person name="Tak E.J."/>
            <person name="Bae J.-W."/>
        </authorList>
    </citation>
    <scope>NUCLEOTIDE SEQUENCE [LARGE SCALE GENOMIC DNA]</scope>
    <source>
        <strain evidence="2 3">LM2416</strain>
    </source>
</reference>
<protein>
    <submittedName>
        <fullName evidence="2">GNAT family N-acetyltransferase</fullName>
    </submittedName>
</protein>
<organism evidence="2 3">
    <name type="scientific">Virgibacillus phasianinus</name>
    <dbReference type="NCBI Taxonomy" id="2017483"/>
    <lineage>
        <taxon>Bacteria</taxon>
        <taxon>Bacillati</taxon>
        <taxon>Bacillota</taxon>
        <taxon>Bacilli</taxon>
        <taxon>Bacillales</taxon>
        <taxon>Bacillaceae</taxon>
        <taxon>Virgibacillus</taxon>
    </lineage>
</organism>
<dbReference type="Pfam" id="PF00583">
    <property type="entry name" value="Acetyltransf_1"/>
    <property type="match status" value="1"/>
</dbReference>
<dbReference type="InterPro" id="IPR016181">
    <property type="entry name" value="Acyl_CoA_acyltransferase"/>
</dbReference>
<dbReference type="SUPFAM" id="SSF55729">
    <property type="entry name" value="Acyl-CoA N-acyltransferases (Nat)"/>
    <property type="match status" value="1"/>
</dbReference>
<dbReference type="AlphaFoldDB" id="A0A220U7C9"/>
<feature type="domain" description="N-acetyltransferase" evidence="1">
    <location>
        <begin position="1"/>
        <end position="165"/>
    </location>
</feature>
<dbReference type="KEGG" id="vil:CFK37_18635"/>
<gene>
    <name evidence="2" type="ORF">CFK37_18635</name>
</gene>
<dbReference type="PROSITE" id="PS51186">
    <property type="entry name" value="GNAT"/>
    <property type="match status" value="1"/>
</dbReference>
<dbReference type="InterPro" id="IPR050276">
    <property type="entry name" value="MshD_Acetyltransferase"/>
</dbReference>
<evidence type="ECO:0000313" key="3">
    <source>
        <dbReference type="Proteomes" id="UP000198312"/>
    </source>
</evidence>
<name>A0A220U7C9_9BACI</name>
<accession>A0A220U7C9</accession>
<dbReference type="PANTHER" id="PTHR43617">
    <property type="entry name" value="L-AMINO ACID N-ACETYLTRANSFERASE"/>
    <property type="match status" value="1"/>
</dbReference>
<evidence type="ECO:0000259" key="1">
    <source>
        <dbReference type="PROSITE" id="PS51186"/>
    </source>
</evidence>
<dbReference type="InterPro" id="IPR000182">
    <property type="entry name" value="GNAT_dom"/>
</dbReference>
<dbReference type="GO" id="GO:0016747">
    <property type="term" value="F:acyltransferase activity, transferring groups other than amino-acyl groups"/>
    <property type="evidence" value="ECO:0007669"/>
    <property type="project" value="InterPro"/>
</dbReference>
<dbReference type="RefSeq" id="WP_089063285.1">
    <property type="nucleotide sequence ID" value="NZ_CP022315.1"/>
</dbReference>
<dbReference type="CDD" id="cd04301">
    <property type="entry name" value="NAT_SF"/>
    <property type="match status" value="1"/>
</dbReference>
<dbReference type="PANTHER" id="PTHR43617:SF30">
    <property type="entry name" value="HISTONE ACETYLTRANSFERASE"/>
    <property type="match status" value="1"/>
</dbReference>
<keyword evidence="3" id="KW-1185">Reference proteome</keyword>
<keyword evidence="2" id="KW-0808">Transferase</keyword>